<organism evidence="2 3">
    <name type="scientific">Portunus trituberculatus</name>
    <name type="common">Swimming crab</name>
    <name type="synonym">Neptunus trituberculatus</name>
    <dbReference type="NCBI Taxonomy" id="210409"/>
    <lineage>
        <taxon>Eukaryota</taxon>
        <taxon>Metazoa</taxon>
        <taxon>Ecdysozoa</taxon>
        <taxon>Arthropoda</taxon>
        <taxon>Crustacea</taxon>
        <taxon>Multicrustacea</taxon>
        <taxon>Malacostraca</taxon>
        <taxon>Eumalacostraca</taxon>
        <taxon>Eucarida</taxon>
        <taxon>Decapoda</taxon>
        <taxon>Pleocyemata</taxon>
        <taxon>Brachyura</taxon>
        <taxon>Eubrachyura</taxon>
        <taxon>Portunoidea</taxon>
        <taxon>Portunidae</taxon>
        <taxon>Portuninae</taxon>
        <taxon>Portunus</taxon>
    </lineage>
</organism>
<evidence type="ECO:0000256" key="1">
    <source>
        <dbReference type="SAM" id="MobiDB-lite"/>
    </source>
</evidence>
<comment type="caution">
    <text evidence="2">The sequence shown here is derived from an EMBL/GenBank/DDBJ whole genome shotgun (WGS) entry which is preliminary data.</text>
</comment>
<feature type="compositionally biased region" description="Polar residues" evidence="1">
    <location>
        <begin position="45"/>
        <end position="59"/>
    </location>
</feature>
<sequence>MPQFHTHALPSQPLSVHERCKCVSVTVQFTGGQVVHSRQPDHRSSPSTSQGKGGALTSSARAAVREDTLFFSFMGVRPPRRTGSLQVLLSLAFPGHSRFSLALDRVLGQEVFQSMVQIPESEEKEVEERREGRVRQGAVLRA</sequence>
<accession>A0A5B7G2U7</accession>
<feature type="region of interest" description="Disordered" evidence="1">
    <location>
        <begin position="121"/>
        <end position="142"/>
    </location>
</feature>
<dbReference type="EMBL" id="VSRR010012192">
    <property type="protein sequence ID" value="MPC54211.1"/>
    <property type="molecule type" value="Genomic_DNA"/>
</dbReference>
<gene>
    <name evidence="2" type="ORF">E2C01_048119</name>
</gene>
<name>A0A5B7G2U7_PORTR</name>
<reference evidence="2 3" key="1">
    <citation type="submission" date="2019-05" db="EMBL/GenBank/DDBJ databases">
        <title>Another draft genome of Portunus trituberculatus and its Hox gene families provides insights of decapod evolution.</title>
        <authorList>
            <person name="Jeong J.-H."/>
            <person name="Song I."/>
            <person name="Kim S."/>
            <person name="Choi T."/>
            <person name="Kim D."/>
            <person name="Ryu S."/>
            <person name="Kim W."/>
        </authorList>
    </citation>
    <scope>NUCLEOTIDE SEQUENCE [LARGE SCALE GENOMIC DNA]</scope>
    <source>
        <tissue evidence="2">Muscle</tissue>
    </source>
</reference>
<feature type="region of interest" description="Disordered" evidence="1">
    <location>
        <begin position="33"/>
        <end position="59"/>
    </location>
</feature>
<evidence type="ECO:0000313" key="2">
    <source>
        <dbReference type="EMBL" id="MPC54211.1"/>
    </source>
</evidence>
<evidence type="ECO:0000313" key="3">
    <source>
        <dbReference type="Proteomes" id="UP000324222"/>
    </source>
</evidence>
<proteinExistence type="predicted"/>
<dbReference type="AlphaFoldDB" id="A0A5B7G2U7"/>
<dbReference type="Proteomes" id="UP000324222">
    <property type="component" value="Unassembled WGS sequence"/>
</dbReference>
<protein>
    <submittedName>
        <fullName evidence="2">Uncharacterized protein</fullName>
    </submittedName>
</protein>
<dbReference type="OrthoDB" id="14563at2759"/>
<keyword evidence="3" id="KW-1185">Reference proteome</keyword>